<reference evidence="9 10" key="1">
    <citation type="submission" date="2011-01" db="EMBL/GenBank/DDBJ databases">
        <title>Whole genome sequence of Amphibacillus xylinus NBRC 15112.</title>
        <authorList>
            <person name="Nakazawa H."/>
            <person name="Katano Y."/>
            <person name="Nakamura S."/>
            <person name="Sasagawa M."/>
            <person name="Fukada J."/>
            <person name="Arai T."/>
            <person name="Sasakura N."/>
            <person name="Mochizuki D."/>
            <person name="Hosoyama A."/>
            <person name="Harada K."/>
            <person name="Horikawa H."/>
            <person name="Kato Y."/>
            <person name="Harada T."/>
            <person name="Sasaki K."/>
            <person name="Sekiguchi M."/>
            <person name="Hodoyama M."/>
            <person name="Nishiko R."/>
            <person name="Narita H."/>
            <person name="Hanamaki A."/>
            <person name="Hata C."/>
            <person name="Konno Y."/>
            <person name="Niimura Y."/>
            <person name="Yamazaki S."/>
            <person name="Fujita N."/>
        </authorList>
    </citation>
    <scope>NUCLEOTIDE SEQUENCE [LARGE SCALE GENOMIC DNA]</scope>
    <source>
        <strain evidence="10">ATCC 51415 / DSM 6626 / JCM 7361 / LMG 17667 / NBRC 15112 / Ep01</strain>
    </source>
</reference>
<feature type="transmembrane region" description="Helical" evidence="8">
    <location>
        <begin position="12"/>
        <end position="33"/>
    </location>
</feature>
<protein>
    <submittedName>
        <fullName evidence="9">Putative hemolysin</fullName>
    </submittedName>
</protein>
<feature type="transmembrane region" description="Helical" evidence="8">
    <location>
        <begin position="132"/>
        <end position="153"/>
    </location>
</feature>
<dbReference type="NCBIfam" id="TIGR01065">
    <property type="entry name" value="hlyIII"/>
    <property type="match status" value="1"/>
</dbReference>
<evidence type="ECO:0000313" key="10">
    <source>
        <dbReference type="Proteomes" id="UP000006294"/>
    </source>
</evidence>
<comment type="subcellular location">
    <subcellularLocation>
        <location evidence="1">Cell membrane</location>
        <topology evidence="1">Multi-pass membrane protein</topology>
    </subcellularLocation>
</comment>
<keyword evidence="7" id="KW-0862">Zinc</keyword>
<evidence type="ECO:0000256" key="1">
    <source>
        <dbReference type="ARBA" id="ARBA00004651"/>
    </source>
</evidence>
<dbReference type="OrthoDB" id="9813689at2"/>
<dbReference type="Pfam" id="PF03006">
    <property type="entry name" value="HlyIII"/>
    <property type="match status" value="1"/>
</dbReference>
<dbReference type="eggNOG" id="COG1272">
    <property type="taxonomic scope" value="Bacteria"/>
</dbReference>
<evidence type="ECO:0000256" key="8">
    <source>
        <dbReference type="SAM" id="Phobius"/>
    </source>
</evidence>
<gene>
    <name evidence="9" type="ordered locus">AXY_21720</name>
</gene>
<feature type="transmembrane region" description="Helical" evidence="8">
    <location>
        <begin position="39"/>
        <end position="60"/>
    </location>
</feature>
<evidence type="ECO:0000256" key="7">
    <source>
        <dbReference type="PIRSR" id="PIRSR604254-1"/>
    </source>
</evidence>
<dbReference type="InterPro" id="IPR004254">
    <property type="entry name" value="AdipoR/HlyIII-related"/>
</dbReference>
<evidence type="ECO:0000256" key="5">
    <source>
        <dbReference type="ARBA" id="ARBA00022989"/>
    </source>
</evidence>
<comment type="similarity">
    <text evidence="2">Belongs to the UPF0073 (Hly-III) family.</text>
</comment>
<feature type="transmembrane region" description="Helical" evidence="8">
    <location>
        <begin position="159"/>
        <end position="179"/>
    </location>
</feature>
<keyword evidence="7" id="KW-0479">Metal-binding</keyword>
<dbReference type="KEGG" id="axl:AXY_21720"/>
<keyword evidence="3" id="KW-1003">Cell membrane</keyword>
<evidence type="ECO:0000256" key="6">
    <source>
        <dbReference type="ARBA" id="ARBA00023136"/>
    </source>
</evidence>
<dbReference type="InterPro" id="IPR005744">
    <property type="entry name" value="Hy-lIII"/>
</dbReference>
<name>K0J0I0_AMPXN</name>
<feature type="transmembrane region" description="Helical" evidence="8">
    <location>
        <begin position="105"/>
        <end position="125"/>
    </location>
</feature>
<feature type="transmembrane region" description="Helical" evidence="8">
    <location>
        <begin position="191"/>
        <end position="214"/>
    </location>
</feature>
<accession>K0J0I0</accession>
<feature type="binding site" evidence="7">
    <location>
        <position position="196"/>
    </location>
    <ligand>
        <name>Zn(2+)</name>
        <dbReference type="ChEBI" id="CHEBI:29105"/>
    </ligand>
</feature>
<evidence type="ECO:0000256" key="4">
    <source>
        <dbReference type="ARBA" id="ARBA00022692"/>
    </source>
</evidence>
<dbReference type="HOGENOM" id="CLU_051078_2_1_9"/>
<dbReference type="PATRIC" id="fig|698758.3.peg.2183"/>
<dbReference type="AlphaFoldDB" id="K0J0I0"/>
<dbReference type="RefSeq" id="WP_015010887.1">
    <property type="nucleotide sequence ID" value="NC_018704.1"/>
</dbReference>
<dbReference type="GO" id="GO:0046872">
    <property type="term" value="F:metal ion binding"/>
    <property type="evidence" value="ECO:0007669"/>
    <property type="project" value="UniProtKB-KW"/>
</dbReference>
<evidence type="ECO:0000313" key="9">
    <source>
        <dbReference type="EMBL" id="BAM48304.1"/>
    </source>
</evidence>
<keyword evidence="4 8" id="KW-0812">Transmembrane</keyword>
<evidence type="ECO:0000256" key="2">
    <source>
        <dbReference type="ARBA" id="ARBA00008488"/>
    </source>
</evidence>
<proteinExistence type="inferred from homology"/>
<dbReference type="STRING" id="698758.AXY_21720"/>
<dbReference type="Proteomes" id="UP000006294">
    <property type="component" value="Chromosome"/>
</dbReference>
<keyword evidence="10" id="KW-1185">Reference proteome</keyword>
<feature type="transmembrane region" description="Helical" evidence="8">
    <location>
        <begin position="81"/>
        <end position="99"/>
    </location>
</feature>
<keyword evidence="6 8" id="KW-0472">Membrane</keyword>
<dbReference type="EMBL" id="AP012050">
    <property type="protein sequence ID" value="BAM48304.1"/>
    <property type="molecule type" value="Genomic_DNA"/>
</dbReference>
<keyword evidence="5 8" id="KW-1133">Transmembrane helix</keyword>
<sequence>MNRYIREPINGLTHLAGAFLAAIGLVMMVIKGISAQVSTISLVSLIIFGVSMISLYSASATYHMVIGSDQLIAWLRRLDHSMIYILIAGTYTPFCIISLNGTLGWTILGIIWLIAISGILFKLIWFHSPRWLSTALYILMGWLIIFAIVPLSANLATNGLILLIAGGIIYTLGGIIYATKPKWLESKYLGFHEVFHLFILTGSFTHFLAVYSYLI</sequence>
<evidence type="ECO:0000256" key="3">
    <source>
        <dbReference type="ARBA" id="ARBA00022475"/>
    </source>
</evidence>
<feature type="binding site" evidence="7">
    <location>
        <position position="192"/>
    </location>
    <ligand>
        <name>Zn(2+)</name>
        <dbReference type="ChEBI" id="CHEBI:29105"/>
    </ligand>
</feature>
<dbReference type="GO" id="GO:0005886">
    <property type="term" value="C:plasma membrane"/>
    <property type="evidence" value="ECO:0007669"/>
    <property type="project" value="UniProtKB-SubCell"/>
</dbReference>
<feature type="binding site" evidence="7">
    <location>
        <position position="63"/>
    </location>
    <ligand>
        <name>Zn(2+)</name>
        <dbReference type="ChEBI" id="CHEBI:29105"/>
    </ligand>
</feature>
<organism evidence="9 10">
    <name type="scientific">Amphibacillus xylanus (strain ATCC 51415 / DSM 6626 / JCM 7361 / LMG 17667 / NBRC 15112 / Ep01)</name>
    <dbReference type="NCBI Taxonomy" id="698758"/>
    <lineage>
        <taxon>Bacteria</taxon>
        <taxon>Bacillati</taxon>
        <taxon>Bacillota</taxon>
        <taxon>Bacilli</taxon>
        <taxon>Bacillales</taxon>
        <taxon>Bacillaceae</taxon>
        <taxon>Amphibacillus</taxon>
    </lineage>
</organism>
<dbReference type="PANTHER" id="PTHR20855">
    <property type="entry name" value="ADIPOR/PROGESTIN RECEPTOR-RELATED"/>
    <property type="match status" value="1"/>
</dbReference>
<dbReference type="PANTHER" id="PTHR20855:SF3">
    <property type="entry name" value="LD03007P"/>
    <property type="match status" value="1"/>
</dbReference>
<dbReference type="GO" id="GO:0140911">
    <property type="term" value="F:pore-forming activity"/>
    <property type="evidence" value="ECO:0007669"/>
    <property type="project" value="InterPro"/>
</dbReference>